<keyword evidence="1" id="KW-0812">Transmembrane</keyword>
<organism evidence="2">
    <name type="scientific">Oikopleura dioica</name>
    <name type="common">Tunicate</name>
    <dbReference type="NCBI Taxonomy" id="34765"/>
    <lineage>
        <taxon>Eukaryota</taxon>
        <taxon>Metazoa</taxon>
        <taxon>Chordata</taxon>
        <taxon>Tunicata</taxon>
        <taxon>Appendicularia</taxon>
        <taxon>Copelata</taxon>
        <taxon>Oikopleuridae</taxon>
        <taxon>Oikopleura</taxon>
    </lineage>
</organism>
<reference evidence="2" key="1">
    <citation type="journal article" date="2010" name="Science">
        <title>Plasticity of animal genome architecture unmasked by rapid evolution of a pelagic tunicate.</title>
        <authorList>
            <person name="Denoeud F."/>
            <person name="Henriet S."/>
            <person name="Mungpakdee S."/>
            <person name="Aury J.M."/>
            <person name="Da Silva C."/>
            <person name="Brinkmann H."/>
            <person name="Mikhaleva J."/>
            <person name="Olsen L.C."/>
            <person name="Jubin C."/>
            <person name="Canestro C."/>
            <person name="Bouquet J.M."/>
            <person name="Danks G."/>
            <person name="Poulain J."/>
            <person name="Campsteijn C."/>
            <person name="Adamski M."/>
            <person name="Cross I."/>
            <person name="Yadetie F."/>
            <person name="Muffato M."/>
            <person name="Louis A."/>
            <person name="Butcher S."/>
            <person name="Tsagkogeorga G."/>
            <person name="Konrad A."/>
            <person name="Singh S."/>
            <person name="Jensen M.F."/>
            <person name="Cong E.H."/>
            <person name="Eikeseth-Otteraa H."/>
            <person name="Noel B."/>
            <person name="Anthouard V."/>
            <person name="Porcel B.M."/>
            <person name="Kachouri-Lafond R."/>
            <person name="Nishino A."/>
            <person name="Ugolini M."/>
            <person name="Chourrout P."/>
            <person name="Nishida H."/>
            <person name="Aasland R."/>
            <person name="Huzurbazar S."/>
            <person name="Westhof E."/>
            <person name="Delsuc F."/>
            <person name="Lehrach H."/>
            <person name="Reinhardt R."/>
            <person name="Weissenbach J."/>
            <person name="Roy S.W."/>
            <person name="Artiguenave F."/>
            <person name="Postlethwait J.H."/>
            <person name="Manak J.R."/>
            <person name="Thompson E.M."/>
            <person name="Jaillon O."/>
            <person name="Du Pasquier L."/>
            <person name="Boudinot P."/>
            <person name="Liberles D.A."/>
            <person name="Volff J.N."/>
            <person name="Philippe H."/>
            <person name="Lenhard B."/>
            <person name="Roest Crollius H."/>
            <person name="Wincker P."/>
            <person name="Chourrout D."/>
        </authorList>
    </citation>
    <scope>NUCLEOTIDE SEQUENCE [LARGE SCALE GENOMIC DNA]</scope>
</reference>
<proteinExistence type="predicted"/>
<dbReference type="InParanoid" id="E4XK78"/>
<keyword evidence="4" id="KW-1185">Reference proteome</keyword>
<dbReference type="EMBL" id="FN654850">
    <property type="protein sequence ID" value="CBY36832.1"/>
    <property type="molecule type" value="Genomic_DNA"/>
</dbReference>
<protein>
    <submittedName>
        <fullName evidence="2">Uncharacterized protein</fullName>
    </submittedName>
</protein>
<sequence length="133" mass="14326">MNRVGKSATILRSSALRTEKACITRMASVIPIQAQTSKNQQTSHSLAASSFHVNFSNTIYQSGSNQKMSKFIENCKNISSAAGKSLSSKKLSDFSVSSVSVTFICSMGELALWAVLNLENGLVEFVIDDNNGL</sequence>
<evidence type="ECO:0000313" key="3">
    <source>
        <dbReference type="EMBL" id="CBY36832.1"/>
    </source>
</evidence>
<evidence type="ECO:0000313" key="2">
    <source>
        <dbReference type="EMBL" id="CBY24855.1"/>
    </source>
</evidence>
<keyword evidence="1" id="KW-0472">Membrane</keyword>
<dbReference type="AlphaFoldDB" id="E4XK78"/>
<dbReference type="Proteomes" id="UP000001307">
    <property type="component" value="Unassembled WGS sequence"/>
</dbReference>
<evidence type="ECO:0000256" key="1">
    <source>
        <dbReference type="SAM" id="Phobius"/>
    </source>
</evidence>
<gene>
    <name evidence="2" type="ORF">GSOID_T00013028001</name>
    <name evidence="3" type="ORF">GSOID_T00029872001</name>
</gene>
<accession>E4XK78</accession>
<name>E4XK78_OIKDI</name>
<keyword evidence="1" id="KW-1133">Transmembrane helix</keyword>
<dbReference type="OrthoDB" id="10434144at2759"/>
<dbReference type="EMBL" id="FN653063">
    <property type="protein sequence ID" value="CBY24855.1"/>
    <property type="molecule type" value="Genomic_DNA"/>
</dbReference>
<feature type="transmembrane region" description="Helical" evidence="1">
    <location>
        <begin position="94"/>
        <end position="116"/>
    </location>
</feature>
<dbReference type="Proteomes" id="UP000011014">
    <property type="component" value="Unassembled WGS sequence"/>
</dbReference>
<evidence type="ECO:0000313" key="4">
    <source>
        <dbReference type="Proteomes" id="UP000001307"/>
    </source>
</evidence>